<name>A0ABR2W7J2_9FUNG</name>
<reference evidence="1 2" key="1">
    <citation type="submission" date="2023-04" db="EMBL/GenBank/DDBJ databases">
        <title>Genome of Basidiobolus ranarum AG-B5.</title>
        <authorList>
            <person name="Stajich J.E."/>
            <person name="Carter-House D."/>
            <person name="Gryganskyi A."/>
        </authorList>
    </citation>
    <scope>NUCLEOTIDE SEQUENCE [LARGE SCALE GENOMIC DNA]</scope>
    <source>
        <strain evidence="1 2">AG-B5</strain>
    </source>
</reference>
<organism evidence="1 2">
    <name type="scientific">Basidiobolus ranarum</name>
    <dbReference type="NCBI Taxonomy" id="34480"/>
    <lineage>
        <taxon>Eukaryota</taxon>
        <taxon>Fungi</taxon>
        <taxon>Fungi incertae sedis</taxon>
        <taxon>Zoopagomycota</taxon>
        <taxon>Entomophthoromycotina</taxon>
        <taxon>Basidiobolomycetes</taxon>
        <taxon>Basidiobolales</taxon>
        <taxon>Basidiobolaceae</taxon>
        <taxon>Basidiobolus</taxon>
    </lineage>
</organism>
<protein>
    <submittedName>
        <fullName evidence="1">Uncharacterized protein</fullName>
    </submittedName>
</protein>
<comment type="caution">
    <text evidence="1">The sequence shown here is derived from an EMBL/GenBank/DDBJ whole genome shotgun (WGS) entry which is preliminary data.</text>
</comment>
<dbReference type="Proteomes" id="UP001479436">
    <property type="component" value="Unassembled WGS sequence"/>
</dbReference>
<evidence type="ECO:0000313" key="2">
    <source>
        <dbReference type="Proteomes" id="UP001479436"/>
    </source>
</evidence>
<dbReference type="InterPro" id="IPR019410">
    <property type="entry name" value="Methyltransf_16"/>
</dbReference>
<dbReference type="PANTHER" id="PTHR14614">
    <property type="entry name" value="HEPATOCELLULAR CARCINOMA-ASSOCIATED ANTIGEN"/>
    <property type="match status" value="1"/>
</dbReference>
<dbReference type="EMBL" id="JASJQH010006946">
    <property type="protein sequence ID" value="KAK9722591.1"/>
    <property type="molecule type" value="Genomic_DNA"/>
</dbReference>
<dbReference type="SUPFAM" id="SSF53335">
    <property type="entry name" value="S-adenosyl-L-methionine-dependent methyltransferases"/>
    <property type="match status" value="1"/>
</dbReference>
<dbReference type="Pfam" id="PF10294">
    <property type="entry name" value="Methyltransf_16"/>
    <property type="match status" value="1"/>
</dbReference>
<proteinExistence type="predicted"/>
<gene>
    <name evidence="1" type="ORF">K7432_002581</name>
</gene>
<evidence type="ECO:0000313" key="1">
    <source>
        <dbReference type="EMBL" id="KAK9722591.1"/>
    </source>
</evidence>
<dbReference type="Gene3D" id="3.40.50.150">
    <property type="entry name" value="Vaccinia Virus protein VP39"/>
    <property type="match status" value="1"/>
</dbReference>
<dbReference type="CDD" id="cd02440">
    <property type="entry name" value="AdoMet_MTases"/>
    <property type="match status" value="1"/>
</dbReference>
<sequence>MPLLLKGPTWPALDFTQPSEEEKGADKANRFFIKEVPIYLEEGNTDDVEEHTKRTAFTIWDCSLVLSKYLEKQKSSLDFASKRVLELGSGKGIVGISAGLLGAKEVVLTDVKEVMTTLERTVKLNKLTDTIKVKELDWTDRSLVQSFEKYDLILAADVVWVDWLIEPLVETMFELSTPETVILLGHQSRSSRGDEILFRSLKEKGFMFTKIPNWELDYLYSKDEINLYHIKLIKAD</sequence>
<keyword evidence="2" id="KW-1185">Reference proteome</keyword>
<accession>A0ABR2W7J2</accession>
<dbReference type="InterPro" id="IPR029063">
    <property type="entry name" value="SAM-dependent_MTases_sf"/>
</dbReference>